<gene>
    <name evidence="7" type="ORF">METZ01_LOCUS209791</name>
</gene>
<dbReference type="PANTHER" id="PTHR31209:SF4">
    <property type="entry name" value="2,3-BISPHOSPHOGLYCERATE-INDEPENDENT PHOSPHOGLYCERATE MUTASE"/>
    <property type="match status" value="1"/>
</dbReference>
<dbReference type="Pfam" id="PF10143">
    <property type="entry name" value="PhosphMutase"/>
    <property type="match status" value="1"/>
</dbReference>
<dbReference type="InterPro" id="IPR017850">
    <property type="entry name" value="Alkaline_phosphatase_core_sf"/>
</dbReference>
<keyword evidence="5" id="KW-0324">Glycolysis</keyword>
<comment type="pathway">
    <text evidence="3">Carbohydrate degradation.</text>
</comment>
<evidence type="ECO:0000256" key="5">
    <source>
        <dbReference type="ARBA" id="ARBA00023152"/>
    </source>
</evidence>
<dbReference type="EMBL" id="UINC01047541">
    <property type="protein sequence ID" value="SVB56937.1"/>
    <property type="molecule type" value="Genomic_DNA"/>
</dbReference>
<sequence>MKYLVVIANGLTDKPIAEKENKTPLQLADTPNLDRMVQEGYSGSVQTIPENRQVGNEISYLSLLGYDPAKYDIAPAYFDALAIGLNLKDGEIPLCCDFVTLQPSHNDMVMKDYTAGHLSCEESRNYLKALQDQISDCLVTFYPGLGFHNIMVIQSEPFTKCLTPPNELIGEGIRKFMPDGDEFNDLIYIINQAQIILHNHPVNQKRKRENLDSANSIWLWGNGKKGTLPPFEKKFGKPASLISASLLFQGMAKAASMGVVSVEGATGFAETNFDNKVEAAIHELQTKDIVYLNVAGAEEVSLKGNIDDKILTIEDIDSKVIGPLSKEISLNSGIKMMVVVNHVSSAVAVKYENGRVPFVISGEKETASVNKFDENILNKENNHFKSGSDLMNMFFDIN</sequence>
<dbReference type="GO" id="GO:0006096">
    <property type="term" value="P:glycolytic process"/>
    <property type="evidence" value="ECO:0007669"/>
    <property type="project" value="UniProtKB-KW"/>
</dbReference>
<comment type="function">
    <text evidence="2">Catalyzes the interconversion of 2-phosphoglycerate and 3-phosphoglycerate.</text>
</comment>
<dbReference type="AlphaFoldDB" id="A0A382F4E3"/>
<dbReference type="Gene3D" id="3.40.720.10">
    <property type="entry name" value="Alkaline Phosphatase, subunit A"/>
    <property type="match status" value="2"/>
</dbReference>
<evidence type="ECO:0000259" key="6">
    <source>
        <dbReference type="Pfam" id="PF01676"/>
    </source>
</evidence>
<feature type="domain" description="Metalloenzyme" evidence="6">
    <location>
        <begin position="1"/>
        <end position="370"/>
    </location>
</feature>
<evidence type="ECO:0000313" key="7">
    <source>
        <dbReference type="EMBL" id="SVB56937.1"/>
    </source>
</evidence>
<accession>A0A382F4E3</accession>
<evidence type="ECO:0000256" key="3">
    <source>
        <dbReference type="ARBA" id="ARBA00004921"/>
    </source>
</evidence>
<dbReference type="CDD" id="cd16011">
    <property type="entry name" value="iPGM_like"/>
    <property type="match status" value="1"/>
</dbReference>
<dbReference type="Pfam" id="PF01676">
    <property type="entry name" value="Metalloenzyme"/>
    <property type="match status" value="1"/>
</dbReference>
<dbReference type="PIRSF" id="PIRSF006392">
    <property type="entry name" value="IPGAM_arch"/>
    <property type="match status" value="1"/>
</dbReference>
<dbReference type="GO" id="GO:0046872">
    <property type="term" value="F:metal ion binding"/>
    <property type="evidence" value="ECO:0007669"/>
    <property type="project" value="InterPro"/>
</dbReference>
<name>A0A382F4E3_9ZZZZ</name>
<protein>
    <recommendedName>
        <fullName evidence="6">Metalloenzyme domain-containing protein</fullName>
    </recommendedName>
</protein>
<dbReference type="InterPro" id="IPR042253">
    <property type="entry name" value="Pglycerate_mutase_ApgM_sf"/>
</dbReference>
<reference evidence="7" key="1">
    <citation type="submission" date="2018-05" db="EMBL/GenBank/DDBJ databases">
        <authorList>
            <person name="Lanie J.A."/>
            <person name="Ng W.-L."/>
            <person name="Kazmierczak K.M."/>
            <person name="Andrzejewski T.M."/>
            <person name="Davidsen T.M."/>
            <person name="Wayne K.J."/>
            <person name="Tettelin H."/>
            <person name="Glass J.I."/>
            <person name="Rusch D."/>
            <person name="Podicherti R."/>
            <person name="Tsui H.-C.T."/>
            <person name="Winkler M.E."/>
        </authorList>
    </citation>
    <scope>NUCLEOTIDE SEQUENCE</scope>
</reference>
<dbReference type="InterPro" id="IPR004456">
    <property type="entry name" value="Pglycerate_mutase_ApgM"/>
</dbReference>
<proteinExistence type="inferred from homology"/>
<evidence type="ECO:0000256" key="1">
    <source>
        <dbReference type="ARBA" id="ARBA00000370"/>
    </source>
</evidence>
<comment type="catalytic activity">
    <reaction evidence="1">
        <text>(2R)-2-phosphoglycerate = (2R)-3-phosphoglycerate</text>
        <dbReference type="Rhea" id="RHEA:15901"/>
        <dbReference type="ChEBI" id="CHEBI:58272"/>
        <dbReference type="ChEBI" id="CHEBI:58289"/>
        <dbReference type="EC" id="5.4.2.12"/>
    </reaction>
</comment>
<dbReference type="GO" id="GO:0004619">
    <property type="term" value="F:phosphoglycerate mutase activity"/>
    <property type="evidence" value="ECO:0007669"/>
    <property type="project" value="UniProtKB-EC"/>
</dbReference>
<dbReference type="InterPro" id="IPR006124">
    <property type="entry name" value="Metalloenzyme"/>
</dbReference>
<organism evidence="7">
    <name type="scientific">marine metagenome</name>
    <dbReference type="NCBI Taxonomy" id="408172"/>
    <lineage>
        <taxon>unclassified sequences</taxon>
        <taxon>metagenomes</taxon>
        <taxon>ecological metagenomes</taxon>
    </lineage>
</organism>
<evidence type="ECO:0000256" key="4">
    <source>
        <dbReference type="ARBA" id="ARBA00005524"/>
    </source>
</evidence>
<evidence type="ECO:0000256" key="2">
    <source>
        <dbReference type="ARBA" id="ARBA00002315"/>
    </source>
</evidence>
<dbReference type="Gene3D" id="3.30.70.2130">
    <property type="entry name" value="Metalloenzyme domain"/>
    <property type="match status" value="1"/>
</dbReference>
<comment type="similarity">
    <text evidence="4">Belongs to the BPG-independent phosphoglycerate mutase family. A-PGAM subfamily.</text>
</comment>
<dbReference type="SUPFAM" id="SSF53649">
    <property type="entry name" value="Alkaline phosphatase-like"/>
    <property type="match status" value="1"/>
</dbReference>
<dbReference type="PANTHER" id="PTHR31209">
    <property type="entry name" value="COFACTOR-INDEPENDENT PHOSPHOGLYCERATE MUTASE"/>
    <property type="match status" value="1"/>
</dbReference>
<dbReference type="NCBIfam" id="TIGR00306">
    <property type="entry name" value="apgM"/>
    <property type="match status" value="1"/>
</dbReference>